<dbReference type="Gene3D" id="3.30.565.10">
    <property type="entry name" value="Histidine kinase-like ATPase, C-terminal domain"/>
    <property type="match status" value="1"/>
</dbReference>
<feature type="domain" description="NIT" evidence="11">
    <location>
        <begin position="55"/>
        <end position="301"/>
    </location>
</feature>
<evidence type="ECO:0000256" key="4">
    <source>
        <dbReference type="ARBA" id="ARBA00022553"/>
    </source>
</evidence>
<evidence type="ECO:0000256" key="8">
    <source>
        <dbReference type="ARBA" id="ARBA00022989"/>
    </source>
</evidence>
<dbReference type="PANTHER" id="PTHR45436:SF5">
    <property type="entry name" value="SENSOR HISTIDINE KINASE TRCS"/>
    <property type="match status" value="1"/>
</dbReference>
<evidence type="ECO:0000313" key="12">
    <source>
        <dbReference type="EMBL" id="MBA8957076.1"/>
    </source>
</evidence>
<feature type="compositionally biased region" description="Low complexity" evidence="10">
    <location>
        <begin position="633"/>
        <end position="648"/>
    </location>
</feature>
<dbReference type="SMART" id="SM00304">
    <property type="entry name" value="HAMP"/>
    <property type="match status" value="1"/>
</dbReference>
<evidence type="ECO:0000256" key="1">
    <source>
        <dbReference type="ARBA" id="ARBA00000085"/>
    </source>
</evidence>
<keyword evidence="4" id="KW-0597">Phosphoprotein</keyword>
<dbReference type="EC" id="2.7.13.3" evidence="3"/>
<dbReference type="GO" id="GO:0004673">
    <property type="term" value="F:protein histidine kinase activity"/>
    <property type="evidence" value="ECO:0007669"/>
    <property type="project" value="UniProtKB-EC"/>
</dbReference>
<evidence type="ECO:0000256" key="3">
    <source>
        <dbReference type="ARBA" id="ARBA00012438"/>
    </source>
</evidence>
<keyword evidence="8" id="KW-0472">Membrane</keyword>
<evidence type="ECO:0000256" key="2">
    <source>
        <dbReference type="ARBA" id="ARBA00004370"/>
    </source>
</evidence>
<dbReference type="PROSITE" id="PS50906">
    <property type="entry name" value="NIT"/>
    <property type="match status" value="1"/>
</dbReference>
<dbReference type="Proteomes" id="UP000572680">
    <property type="component" value="Unassembled WGS sequence"/>
</dbReference>
<dbReference type="InterPro" id="IPR003594">
    <property type="entry name" value="HATPase_dom"/>
</dbReference>
<evidence type="ECO:0000256" key="5">
    <source>
        <dbReference type="ARBA" id="ARBA00022679"/>
    </source>
</evidence>
<dbReference type="GO" id="GO:0000160">
    <property type="term" value="P:phosphorelay signal transduction system"/>
    <property type="evidence" value="ECO:0007669"/>
    <property type="project" value="UniProtKB-KW"/>
</dbReference>
<comment type="caution">
    <text evidence="12">The sequence shown here is derived from an EMBL/GenBank/DDBJ whole genome shotgun (WGS) entry which is preliminary data.</text>
</comment>
<keyword evidence="5" id="KW-0808">Transferase</keyword>
<sequence length="761" mass="83017">MRLRPPPESRKIRLRSKITAVLLSLIALWGFSAWVTVRDGWNLLQAAERDTTVGRPSKTLTNVLQDERRLSLVYLGARERRVAPPSLVEQRARTDQMIRQWQRQAHQAPGEKIQRAVKLTAQRLRALQAARAAVDADTTDHTSAVQPFDAAIDATFVIHSANAELDDQGIAADGRALIALTRARELLAREDAIMAARLAGARVTEPRQAQFALAVGAARMELQDAHTQLAPADQRRLDQVTHSGAFTQLRSLEERLLGRVRGNRPPVTAAQWQSVTRQVLSDLDATIDAGGDAVVERAQPVGLWVLARLVLAAGLGLVAVVASITLAITTSRLLLRQLHRLKVAAQELAEDKLPAVVDRLGQGERLDAAAEVPPLEFGDDEVGQVGQAINRVRTTAIDAAVQLAEQRLGFRNTLRTQALRTQALTQRQLLALDELERRRDLDPAVFGGIVRVDELATQTFRHCANLLLLTGEPAYTGARRPIALLDAVRHAVSQVEDYQRVTTQPVDERWLSGRARDVISLLAELIDNALRFSSADTTVEISSQPVPRGLALTIEDKGVGMSPERLQEANQLIVDPPSFDVSSTTQLGHRVVGLIARRHGISVTLKPSPYGGVSAVVLLPPDLFEDPPAPHDTPTTGTARRTPTGTGPNAKPAPVRLSVITAPQEPAAAVATAPRPRQEPDRIAPAPSPEPRQTTEHGLPVRRPQQHLVPELRTDEPSEAPEPVPDDQDTRSPEEVRRIMSAYQSGTKKGRNKTAPTPDDE</sequence>
<dbReference type="InterPro" id="IPR036890">
    <property type="entry name" value="HATPase_C_sf"/>
</dbReference>
<feature type="compositionally biased region" description="Basic and acidic residues" evidence="10">
    <location>
        <begin position="728"/>
        <end position="738"/>
    </location>
</feature>
<protein>
    <recommendedName>
        <fullName evidence="3">histidine kinase</fullName>
        <ecNumber evidence="3">2.7.13.3</ecNumber>
    </recommendedName>
</protein>
<evidence type="ECO:0000256" key="7">
    <source>
        <dbReference type="ARBA" id="ARBA00022777"/>
    </source>
</evidence>
<dbReference type="InterPro" id="IPR003660">
    <property type="entry name" value="HAMP_dom"/>
</dbReference>
<evidence type="ECO:0000313" key="13">
    <source>
        <dbReference type="Proteomes" id="UP000572680"/>
    </source>
</evidence>
<keyword evidence="6" id="KW-0812">Transmembrane</keyword>
<dbReference type="Pfam" id="PF02518">
    <property type="entry name" value="HATPase_c"/>
    <property type="match status" value="1"/>
</dbReference>
<comment type="subcellular location">
    <subcellularLocation>
        <location evidence="2">Membrane</location>
    </subcellularLocation>
</comment>
<dbReference type="EMBL" id="JACJIA010000020">
    <property type="protein sequence ID" value="MBA8957076.1"/>
    <property type="molecule type" value="Genomic_DNA"/>
</dbReference>
<accession>A0A7W3LZ85</accession>
<dbReference type="SMART" id="SM00387">
    <property type="entry name" value="HATPase_c"/>
    <property type="match status" value="1"/>
</dbReference>
<dbReference type="Gene3D" id="6.10.340.10">
    <property type="match status" value="1"/>
</dbReference>
<dbReference type="RefSeq" id="WP_182848936.1">
    <property type="nucleotide sequence ID" value="NZ_BAAALP010000019.1"/>
</dbReference>
<keyword evidence="7" id="KW-0418">Kinase</keyword>
<feature type="region of interest" description="Disordered" evidence="10">
    <location>
        <begin position="624"/>
        <end position="761"/>
    </location>
</feature>
<evidence type="ECO:0000259" key="11">
    <source>
        <dbReference type="PROSITE" id="PS50906"/>
    </source>
</evidence>
<evidence type="ECO:0000256" key="9">
    <source>
        <dbReference type="ARBA" id="ARBA00023012"/>
    </source>
</evidence>
<gene>
    <name evidence="12" type="ORF">HNR61_008767</name>
</gene>
<evidence type="ECO:0000256" key="10">
    <source>
        <dbReference type="SAM" id="MobiDB-lite"/>
    </source>
</evidence>
<dbReference type="InterPro" id="IPR050428">
    <property type="entry name" value="TCS_sensor_his_kinase"/>
</dbReference>
<proteinExistence type="predicted"/>
<keyword evidence="8" id="KW-1133">Transmembrane helix</keyword>
<keyword evidence="9" id="KW-0902">Two-component regulatory system</keyword>
<dbReference type="GO" id="GO:0005886">
    <property type="term" value="C:plasma membrane"/>
    <property type="evidence" value="ECO:0007669"/>
    <property type="project" value="TreeGrafter"/>
</dbReference>
<evidence type="ECO:0000256" key="6">
    <source>
        <dbReference type="ARBA" id="ARBA00022692"/>
    </source>
</evidence>
<dbReference type="AlphaFoldDB" id="A0A7W3LZ85"/>
<comment type="catalytic activity">
    <reaction evidence="1">
        <text>ATP + protein L-histidine = ADP + protein N-phospho-L-histidine.</text>
        <dbReference type="EC" id="2.7.13.3"/>
    </reaction>
</comment>
<dbReference type="SUPFAM" id="SSF55874">
    <property type="entry name" value="ATPase domain of HSP90 chaperone/DNA topoisomerase II/histidine kinase"/>
    <property type="match status" value="1"/>
</dbReference>
<dbReference type="InterPro" id="IPR013587">
    <property type="entry name" value="Nitrate/nitrite_sensing"/>
</dbReference>
<dbReference type="PANTHER" id="PTHR45436">
    <property type="entry name" value="SENSOR HISTIDINE KINASE YKOH"/>
    <property type="match status" value="1"/>
</dbReference>
<reference evidence="12 13" key="1">
    <citation type="submission" date="2020-08" db="EMBL/GenBank/DDBJ databases">
        <title>Genomic Encyclopedia of Type Strains, Phase IV (KMG-IV): sequencing the most valuable type-strain genomes for metagenomic binning, comparative biology and taxonomic classification.</title>
        <authorList>
            <person name="Goeker M."/>
        </authorList>
    </citation>
    <scope>NUCLEOTIDE SEQUENCE [LARGE SCALE GENOMIC DNA]</scope>
    <source>
        <strain evidence="12 13">DSM 44197</strain>
    </source>
</reference>
<organism evidence="12 13">
    <name type="scientific">Actinomadura namibiensis</name>
    <dbReference type="NCBI Taxonomy" id="182080"/>
    <lineage>
        <taxon>Bacteria</taxon>
        <taxon>Bacillati</taxon>
        <taxon>Actinomycetota</taxon>
        <taxon>Actinomycetes</taxon>
        <taxon>Streptosporangiales</taxon>
        <taxon>Thermomonosporaceae</taxon>
        <taxon>Actinomadura</taxon>
    </lineage>
</organism>
<name>A0A7W3LZ85_ACTNM</name>
<dbReference type="Pfam" id="PF08376">
    <property type="entry name" value="NIT"/>
    <property type="match status" value="1"/>
</dbReference>
<feature type="compositionally biased region" description="Low complexity" evidence="10">
    <location>
        <begin position="661"/>
        <end position="675"/>
    </location>
</feature>
<dbReference type="InterPro" id="IPR010910">
    <property type="entry name" value="Nitrate/nitrite_sensing_bac"/>
</dbReference>
<keyword evidence="13" id="KW-1185">Reference proteome</keyword>